<evidence type="ECO:0000313" key="7">
    <source>
        <dbReference type="EnsemblMetazoa" id="XP_014262398.1"/>
    </source>
</evidence>
<feature type="domain" description="UTP25 C-terminal" evidence="5">
    <location>
        <begin position="461"/>
        <end position="646"/>
    </location>
</feature>
<protein>
    <recommendedName>
        <fullName evidence="9">Digestive organ expansion factor homolog</fullName>
    </recommendedName>
</protein>
<keyword evidence="3" id="KW-0539">Nucleus</keyword>
<dbReference type="InterPro" id="IPR010678">
    <property type="entry name" value="UTP25"/>
</dbReference>
<reference evidence="7" key="1">
    <citation type="submission" date="2022-01" db="UniProtKB">
        <authorList>
            <consortium name="EnsemblMetazoa"/>
        </authorList>
    </citation>
    <scope>IDENTIFICATION</scope>
</reference>
<proteinExistence type="inferred from homology"/>
<comment type="subcellular location">
    <subcellularLocation>
        <location evidence="1">Nucleus</location>
        <location evidence="1">Nucleolus</location>
    </subcellularLocation>
</comment>
<comment type="similarity">
    <text evidence="2">Belongs to the UTP25 family.</text>
</comment>
<dbReference type="PANTHER" id="PTHR12933:SF0">
    <property type="entry name" value="U3 SMALL NUCLEOLAR RNA-ASSOCIATED PROTEIN 25 HOMOLOG"/>
    <property type="match status" value="1"/>
</dbReference>
<name>A0A8I6SDH3_CIMLE</name>
<dbReference type="RefSeq" id="XP_014262398.1">
    <property type="nucleotide sequence ID" value="XM_014406912.2"/>
</dbReference>
<dbReference type="EnsemblMetazoa" id="XM_014406912.2">
    <property type="protein sequence ID" value="XP_014262398.1"/>
    <property type="gene ID" value="LOC106674280"/>
</dbReference>
<dbReference type="PANTHER" id="PTHR12933">
    <property type="entry name" value="ORF PROTEIN-RELATED"/>
    <property type="match status" value="1"/>
</dbReference>
<dbReference type="GO" id="GO:0032040">
    <property type="term" value="C:small-subunit processome"/>
    <property type="evidence" value="ECO:0007669"/>
    <property type="project" value="TreeGrafter"/>
</dbReference>
<dbReference type="GO" id="GO:0000462">
    <property type="term" value="P:maturation of SSU-rRNA from tricistronic rRNA transcript (SSU-rRNA, 5.8S rRNA, LSU-rRNA)"/>
    <property type="evidence" value="ECO:0007669"/>
    <property type="project" value="TreeGrafter"/>
</dbReference>
<dbReference type="InterPro" id="IPR053940">
    <property type="entry name" value="UTP25_NTPase-like"/>
</dbReference>
<dbReference type="GO" id="GO:0019843">
    <property type="term" value="F:rRNA binding"/>
    <property type="evidence" value="ECO:0007669"/>
    <property type="project" value="TreeGrafter"/>
</dbReference>
<dbReference type="OrthoDB" id="10264378at2759"/>
<dbReference type="Pfam" id="PF22916">
    <property type="entry name" value="UTP25_NTPase-like"/>
    <property type="match status" value="1"/>
</dbReference>
<evidence type="ECO:0000256" key="3">
    <source>
        <dbReference type="ARBA" id="ARBA00023242"/>
    </source>
</evidence>
<accession>A0A8I6SDH3</accession>
<evidence type="ECO:0000256" key="4">
    <source>
        <dbReference type="SAM" id="Coils"/>
    </source>
</evidence>
<evidence type="ECO:0000256" key="2">
    <source>
        <dbReference type="ARBA" id="ARBA00009223"/>
    </source>
</evidence>
<keyword evidence="8" id="KW-1185">Reference proteome</keyword>
<evidence type="ECO:0000313" key="8">
    <source>
        <dbReference type="Proteomes" id="UP000494040"/>
    </source>
</evidence>
<dbReference type="GO" id="GO:0034511">
    <property type="term" value="F:U3 snoRNA binding"/>
    <property type="evidence" value="ECO:0007669"/>
    <property type="project" value="InterPro"/>
</dbReference>
<evidence type="ECO:0008006" key="9">
    <source>
        <dbReference type="Google" id="ProtNLM"/>
    </source>
</evidence>
<feature type="domain" description="UTP25 NTP hydrolase-like" evidence="6">
    <location>
        <begin position="190"/>
        <end position="451"/>
    </location>
</feature>
<dbReference type="GeneID" id="106674280"/>
<dbReference type="InterPro" id="IPR053939">
    <property type="entry name" value="UTP25_C"/>
</dbReference>
<dbReference type="OMA" id="QDRGDTF"/>
<dbReference type="Pfam" id="PF06862">
    <property type="entry name" value="Utp25_C"/>
    <property type="match status" value="1"/>
</dbReference>
<feature type="coiled-coil region" evidence="4">
    <location>
        <begin position="16"/>
        <end position="47"/>
    </location>
</feature>
<keyword evidence="4" id="KW-0175">Coiled coil</keyword>
<sequence length="652" mass="76056">MVFMERQTRKRKILNLNILKNDEASAAKKLEKKKRKLEHKKEILKTSHPDGKDQVDDEVIVEDVLDGEELQKEDPFVLHVRNDLSPQLLSLLSEKPANYEKSNCNWPKLGKMIIYKPACSQEVKTENKLALEENEFTSPQPLPNLSKDEFDLNKLFIKPQTIRNLNQACEKETSGLTDLQKELLTLFATYHDVYYPEENLENLEEIRLAYCIHAINHVLKSRLKIIYHNSKMSKRPDVPEEFRDQGLVRPKVLILLPFRDSALKVLKMLIQTLLGETGNVMNRKRFLEEYSDNAADVPDKHPKPIDYQLLFSGNTDDNFKIGITVTKKCLKLYSNFYESDIIIASPLGLRILIGAEGEKDRDYDFLSSIELLIMDQSQVFFMQNWEHLLHLLDHLHLQPKESHGTDLARVRMWALNGWSKYYMQSIIFSSNPLPVINALYNIRCNNYNGKIAVSNPVLSGSISQVALSVPQIFHYVKSRTVTESVDDRFEAFISDILPQFKDASMKHTLIYIPSYFDFVRLRNHFKRQEMKFVHICEYTEKKKIIRARSMFFHGKTQFMLYTERYHFYRRIKLRGIRHLIFYQPPSFPSFYSEMCNFLQDIKKGNEEGETELTINVIYTKFDISQVAGIVGTERATRMVASDKPVHMLMTDS</sequence>
<dbReference type="AlphaFoldDB" id="A0A8I6SDH3"/>
<dbReference type="Proteomes" id="UP000494040">
    <property type="component" value="Unassembled WGS sequence"/>
</dbReference>
<dbReference type="KEGG" id="clec:106674280"/>
<organism evidence="7 8">
    <name type="scientific">Cimex lectularius</name>
    <name type="common">Bed bug</name>
    <name type="synonym">Acanthia lectularia</name>
    <dbReference type="NCBI Taxonomy" id="79782"/>
    <lineage>
        <taxon>Eukaryota</taxon>
        <taxon>Metazoa</taxon>
        <taxon>Ecdysozoa</taxon>
        <taxon>Arthropoda</taxon>
        <taxon>Hexapoda</taxon>
        <taxon>Insecta</taxon>
        <taxon>Pterygota</taxon>
        <taxon>Neoptera</taxon>
        <taxon>Paraneoptera</taxon>
        <taxon>Hemiptera</taxon>
        <taxon>Heteroptera</taxon>
        <taxon>Panheteroptera</taxon>
        <taxon>Cimicomorpha</taxon>
        <taxon>Cimicidae</taxon>
        <taxon>Cimex</taxon>
    </lineage>
</organism>
<evidence type="ECO:0000259" key="6">
    <source>
        <dbReference type="Pfam" id="PF22916"/>
    </source>
</evidence>
<evidence type="ECO:0000259" key="5">
    <source>
        <dbReference type="Pfam" id="PF06862"/>
    </source>
</evidence>
<evidence type="ECO:0000256" key="1">
    <source>
        <dbReference type="ARBA" id="ARBA00004604"/>
    </source>
</evidence>